<dbReference type="InterPro" id="IPR001647">
    <property type="entry name" value="HTH_TetR"/>
</dbReference>
<protein>
    <submittedName>
        <fullName evidence="4">HTH-type transcriptional regulator BetI</fullName>
    </submittedName>
</protein>
<evidence type="ECO:0000313" key="4">
    <source>
        <dbReference type="EMBL" id="VGO20278.1"/>
    </source>
</evidence>
<organism evidence="4 5">
    <name type="scientific">Pontiella sulfatireligans</name>
    <dbReference type="NCBI Taxonomy" id="2750658"/>
    <lineage>
        <taxon>Bacteria</taxon>
        <taxon>Pseudomonadati</taxon>
        <taxon>Kiritimatiellota</taxon>
        <taxon>Kiritimatiellia</taxon>
        <taxon>Kiritimatiellales</taxon>
        <taxon>Pontiellaceae</taxon>
        <taxon>Pontiella</taxon>
    </lineage>
</organism>
<proteinExistence type="predicted"/>
<dbReference type="GO" id="GO:0003700">
    <property type="term" value="F:DNA-binding transcription factor activity"/>
    <property type="evidence" value="ECO:0007669"/>
    <property type="project" value="TreeGrafter"/>
</dbReference>
<dbReference type="GO" id="GO:0000976">
    <property type="term" value="F:transcription cis-regulatory region binding"/>
    <property type="evidence" value="ECO:0007669"/>
    <property type="project" value="TreeGrafter"/>
</dbReference>
<feature type="DNA-binding region" description="H-T-H motif" evidence="2">
    <location>
        <begin position="31"/>
        <end position="50"/>
    </location>
</feature>
<dbReference type="InterPro" id="IPR050109">
    <property type="entry name" value="HTH-type_TetR-like_transc_reg"/>
</dbReference>
<dbReference type="SUPFAM" id="SSF46689">
    <property type="entry name" value="Homeodomain-like"/>
    <property type="match status" value="1"/>
</dbReference>
<reference evidence="4 5" key="1">
    <citation type="submission" date="2019-04" db="EMBL/GenBank/DDBJ databases">
        <authorList>
            <person name="Van Vliet M D."/>
        </authorList>
    </citation>
    <scope>NUCLEOTIDE SEQUENCE [LARGE SCALE GENOMIC DNA]</scope>
    <source>
        <strain evidence="4 5">F21</strain>
    </source>
</reference>
<gene>
    <name evidence="4" type="primary">betI</name>
    <name evidence="4" type="ORF">SCARR_02339</name>
</gene>
<evidence type="ECO:0000256" key="1">
    <source>
        <dbReference type="ARBA" id="ARBA00023125"/>
    </source>
</evidence>
<evidence type="ECO:0000259" key="3">
    <source>
        <dbReference type="PROSITE" id="PS50977"/>
    </source>
</evidence>
<sequence length="218" mass="24542">MAKYSASETTKMKMINAAGELAAEVGLDNVSTRAVADRSGENIGSIHYHFGGKDGLFEAVVREAMKDYMSKARESLMADLASDPPDREAFSQMIRSIVAGEIDDMFRSGRAPWHSQVIYQLLQRDDALYELFRTEHLDPSMDGMYRFFKLVDPAMTNEDAFLHAAVMKMPIFAHANYMKAMLKRLDVAAYSEEYLQKLEDLLVSQTQWALGLPLDKPA</sequence>
<dbReference type="AlphaFoldDB" id="A0A6C2UJK2"/>
<dbReference type="Gene3D" id="1.10.10.60">
    <property type="entry name" value="Homeodomain-like"/>
    <property type="match status" value="1"/>
</dbReference>
<dbReference type="InterPro" id="IPR009057">
    <property type="entry name" value="Homeodomain-like_sf"/>
</dbReference>
<dbReference type="PANTHER" id="PTHR30055">
    <property type="entry name" value="HTH-TYPE TRANSCRIPTIONAL REGULATOR RUTR"/>
    <property type="match status" value="1"/>
</dbReference>
<dbReference type="Proteomes" id="UP000346198">
    <property type="component" value="Unassembled WGS sequence"/>
</dbReference>
<dbReference type="PROSITE" id="PS50977">
    <property type="entry name" value="HTH_TETR_2"/>
    <property type="match status" value="1"/>
</dbReference>
<dbReference type="EMBL" id="CAAHFH010000001">
    <property type="protein sequence ID" value="VGO20278.1"/>
    <property type="molecule type" value="Genomic_DNA"/>
</dbReference>
<name>A0A6C2UJK2_9BACT</name>
<dbReference type="Gene3D" id="1.10.357.10">
    <property type="entry name" value="Tetracycline Repressor, domain 2"/>
    <property type="match status" value="1"/>
</dbReference>
<dbReference type="PANTHER" id="PTHR30055:SF235">
    <property type="entry name" value="TRANSCRIPTIONAL REGULATORY PROTEIN"/>
    <property type="match status" value="1"/>
</dbReference>
<feature type="domain" description="HTH tetR-type" evidence="3">
    <location>
        <begin position="8"/>
        <end position="68"/>
    </location>
</feature>
<accession>A0A6C2UJK2</accession>
<evidence type="ECO:0000313" key="5">
    <source>
        <dbReference type="Proteomes" id="UP000346198"/>
    </source>
</evidence>
<keyword evidence="5" id="KW-1185">Reference proteome</keyword>
<dbReference type="PRINTS" id="PR00455">
    <property type="entry name" value="HTHTETR"/>
</dbReference>
<dbReference type="Pfam" id="PF00440">
    <property type="entry name" value="TetR_N"/>
    <property type="match status" value="1"/>
</dbReference>
<evidence type="ECO:0000256" key="2">
    <source>
        <dbReference type="PROSITE-ProRule" id="PRU00335"/>
    </source>
</evidence>
<keyword evidence="1 2" id="KW-0238">DNA-binding</keyword>